<dbReference type="PANTHER" id="PTHR22916:SF56">
    <property type="entry name" value="GLYCOSYL TRANSFERASE"/>
    <property type="match status" value="1"/>
</dbReference>
<accession>I3INL0</accession>
<protein>
    <submittedName>
        <fullName evidence="2">Glycosyltransferase</fullName>
    </submittedName>
</protein>
<dbReference type="SUPFAM" id="SSF53448">
    <property type="entry name" value="Nucleotide-diphospho-sugar transferases"/>
    <property type="match status" value="1"/>
</dbReference>
<gene>
    <name evidence="2" type="ORF">KSU1_C1709</name>
</gene>
<feature type="domain" description="Glycosyltransferase 2-like" evidence="1">
    <location>
        <begin position="22"/>
        <end position="188"/>
    </location>
</feature>
<dbReference type="InterPro" id="IPR001173">
    <property type="entry name" value="Glyco_trans_2-like"/>
</dbReference>
<evidence type="ECO:0000259" key="1">
    <source>
        <dbReference type="Pfam" id="PF00535"/>
    </source>
</evidence>
<organism evidence="2 3">
    <name type="scientific">Candidatus Jettenia caeni</name>
    <dbReference type="NCBI Taxonomy" id="247490"/>
    <lineage>
        <taxon>Bacteria</taxon>
        <taxon>Pseudomonadati</taxon>
        <taxon>Planctomycetota</taxon>
        <taxon>Candidatus Brocadiia</taxon>
        <taxon>Candidatus Brocadiales</taxon>
        <taxon>Candidatus Brocadiaceae</taxon>
        <taxon>Candidatus Jettenia</taxon>
    </lineage>
</organism>
<keyword evidence="3" id="KW-1185">Reference proteome</keyword>
<dbReference type="Proteomes" id="UP000002985">
    <property type="component" value="Unassembled WGS sequence"/>
</dbReference>
<dbReference type="GO" id="GO:0016758">
    <property type="term" value="F:hexosyltransferase activity"/>
    <property type="evidence" value="ECO:0007669"/>
    <property type="project" value="UniProtKB-ARBA"/>
</dbReference>
<evidence type="ECO:0000313" key="3">
    <source>
        <dbReference type="Proteomes" id="UP000002985"/>
    </source>
</evidence>
<dbReference type="EMBL" id="BAFH01000003">
    <property type="protein sequence ID" value="GAB63305.1"/>
    <property type="molecule type" value="Genomic_DNA"/>
</dbReference>
<dbReference type="eggNOG" id="COG0463">
    <property type="taxonomic scope" value="Bacteria"/>
</dbReference>
<proteinExistence type="predicted"/>
<keyword evidence="2" id="KW-0808">Transferase</keyword>
<dbReference type="STRING" id="247490.KSU1_C1709"/>
<dbReference type="AlphaFoldDB" id="I3INL0"/>
<sequence>MIQTKGRILFKDVMIKNTPQVSIGMPVYNGDKFLEETLDSILAQTFQDFELIISDNASTDRTEQICQAYMAKDHRIRYYRNEKNLGAAWNYNRVFELSVGKYFKWAAADDLCAPKFLHLCVDILDRYPQVVVCYSKTKIINEYGAIIKDYHDGLNLQDEKPRERFIKLIHSIRMCNAVFGLMRSSVLEKTPLIGNYISSDSCLMAELCLYGKFFEIPEKIFFRRSHPGASSYDRSTDRQLEFFDPKMKGKIVLPWCRRRFENFLSVKRAQIRMREKIFLFGFLMIKTLHWYKLYASELMAATKQLLCRYRIF</sequence>
<comment type="caution">
    <text evidence="2">The sequence shown here is derived from an EMBL/GenBank/DDBJ whole genome shotgun (WGS) entry which is preliminary data.</text>
</comment>
<dbReference type="InterPro" id="IPR029044">
    <property type="entry name" value="Nucleotide-diphossugar_trans"/>
</dbReference>
<evidence type="ECO:0000313" key="2">
    <source>
        <dbReference type="EMBL" id="GAB63305.1"/>
    </source>
</evidence>
<dbReference type="Gene3D" id="3.90.550.10">
    <property type="entry name" value="Spore Coat Polysaccharide Biosynthesis Protein SpsA, Chain A"/>
    <property type="match status" value="1"/>
</dbReference>
<reference evidence="2 3" key="1">
    <citation type="journal article" date="2012" name="FEBS Lett.">
        <title>Anammox organism KSU-1 expresses a NirK-type copper-containing nitrite reductase instead of a NirS-type with cytochrome cd1.</title>
        <authorList>
            <person name="Hira D."/>
            <person name="Toh H."/>
            <person name="Migita C.T."/>
            <person name="Okubo H."/>
            <person name="Nishiyama T."/>
            <person name="Hattori M."/>
            <person name="Furukawa K."/>
            <person name="Fujii T."/>
        </authorList>
    </citation>
    <scope>NUCLEOTIDE SEQUENCE [LARGE SCALE GENOMIC DNA]</scope>
</reference>
<dbReference type="Pfam" id="PF00535">
    <property type="entry name" value="Glycos_transf_2"/>
    <property type="match status" value="1"/>
</dbReference>
<dbReference type="PANTHER" id="PTHR22916">
    <property type="entry name" value="GLYCOSYLTRANSFERASE"/>
    <property type="match status" value="1"/>
</dbReference>
<name>I3INL0_9BACT</name>